<dbReference type="EMBL" id="NNAY01009801">
    <property type="protein sequence ID" value="OXU16229.1"/>
    <property type="molecule type" value="Genomic_DNA"/>
</dbReference>
<comment type="subcellular location">
    <subcellularLocation>
        <location evidence="1">Membrane</location>
        <topology evidence="1">Multi-pass membrane protein</topology>
    </subcellularLocation>
</comment>
<dbReference type="FunFam" id="3.40.50.720:FF:000143">
    <property type="entry name" value="Fatty acyl-CoA reductase"/>
    <property type="match status" value="1"/>
</dbReference>
<dbReference type="GO" id="GO:0080019">
    <property type="term" value="F:alcohol-forming very long-chain fatty acyl-CoA reductase activity"/>
    <property type="evidence" value="ECO:0007669"/>
    <property type="project" value="InterPro"/>
</dbReference>
<accession>A0A232ED04</accession>
<dbReference type="AlphaFoldDB" id="A0A232ED04"/>
<comment type="function">
    <text evidence="10">Catalyzes the reduction of fatty acyl-CoA to fatty alcohols.</text>
</comment>
<dbReference type="InterPro" id="IPR036291">
    <property type="entry name" value="NAD(P)-bd_dom_sf"/>
</dbReference>
<evidence type="ECO:0000256" key="7">
    <source>
        <dbReference type="ARBA" id="ARBA00023098"/>
    </source>
</evidence>
<keyword evidence="6 10" id="KW-1133">Transmembrane helix</keyword>
<dbReference type="Pfam" id="PF03015">
    <property type="entry name" value="Sterile"/>
    <property type="match status" value="1"/>
</dbReference>
<dbReference type="STRING" id="543379.A0A232ED04"/>
<evidence type="ECO:0000256" key="6">
    <source>
        <dbReference type="ARBA" id="ARBA00022989"/>
    </source>
</evidence>
<evidence type="ECO:0000256" key="10">
    <source>
        <dbReference type="RuleBase" id="RU363097"/>
    </source>
</evidence>
<dbReference type="Pfam" id="PF07993">
    <property type="entry name" value="NAD_binding_4"/>
    <property type="match status" value="1"/>
</dbReference>
<reference evidence="13 14" key="1">
    <citation type="journal article" date="2017" name="Curr. Biol.">
        <title>The Evolution of Venom by Co-option of Single-Copy Genes.</title>
        <authorList>
            <person name="Martinson E.O."/>
            <person name="Mrinalini"/>
            <person name="Kelkar Y.D."/>
            <person name="Chang C.H."/>
            <person name="Werren J.H."/>
        </authorList>
    </citation>
    <scope>NUCLEOTIDE SEQUENCE [LARGE SCALE GENOMIC DNA]</scope>
    <source>
        <strain evidence="13 14">Alberta</strain>
        <tissue evidence="13">Whole body</tissue>
    </source>
</reference>
<proteinExistence type="inferred from homology"/>
<evidence type="ECO:0000259" key="11">
    <source>
        <dbReference type="Pfam" id="PF03015"/>
    </source>
</evidence>
<dbReference type="InterPro" id="IPR033640">
    <property type="entry name" value="FAR_C"/>
</dbReference>
<dbReference type="Proteomes" id="UP000215335">
    <property type="component" value="Unassembled WGS sequence"/>
</dbReference>
<feature type="domain" description="Thioester reductase (TE)" evidence="12">
    <location>
        <begin position="16"/>
        <end position="284"/>
    </location>
</feature>
<comment type="caution">
    <text evidence="13">The sequence shown here is derived from an EMBL/GenBank/DDBJ whole genome shotgun (WGS) entry which is preliminary data.</text>
</comment>
<evidence type="ECO:0000259" key="12">
    <source>
        <dbReference type="Pfam" id="PF07993"/>
    </source>
</evidence>
<evidence type="ECO:0000256" key="4">
    <source>
        <dbReference type="ARBA" id="ARBA00022692"/>
    </source>
</evidence>
<dbReference type="InterPro" id="IPR026055">
    <property type="entry name" value="FAR"/>
</dbReference>
<organism evidence="13 14">
    <name type="scientific">Trichomalopsis sarcophagae</name>
    <dbReference type="NCBI Taxonomy" id="543379"/>
    <lineage>
        <taxon>Eukaryota</taxon>
        <taxon>Metazoa</taxon>
        <taxon>Ecdysozoa</taxon>
        <taxon>Arthropoda</taxon>
        <taxon>Hexapoda</taxon>
        <taxon>Insecta</taxon>
        <taxon>Pterygota</taxon>
        <taxon>Neoptera</taxon>
        <taxon>Endopterygota</taxon>
        <taxon>Hymenoptera</taxon>
        <taxon>Apocrita</taxon>
        <taxon>Proctotrupomorpha</taxon>
        <taxon>Chalcidoidea</taxon>
        <taxon>Pteromalidae</taxon>
        <taxon>Pteromalinae</taxon>
        <taxon>Trichomalopsis</taxon>
    </lineage>
</organism>
<dbReference type="GO" id="GO:0102965">
    <property type="term" value="F:alcohol-forming long-chain fatty acyl-CoA reductase activity"/>
    <property type="evidence" value="ECO:0007669"/>
    <property type="project" value="UniProtKB-EC"/>
</dbReference>
<dbReference type="InterPro" id="IPR013120">
    <property type="entry name" value="FAR_NAD-bd"/>
</dbReference>
<feature type="transmembrane region" description="Helical" evidence="10">
    <location>
        <begin position="494"/>
        <end position="513"/>
    </location>
</feature>
<evidence type="ECO:0000256" key="3">
    <source>
        <dbReference type="ARBA" id="ARBA00022516"/>
    </source>
</evidence>
<dbReference type="PANTHER" id="PTHR11011">
    <property type="entry name" value="MALE STERILITY PROTEIN 2-RELATED"/>
    <property type="match status" value="1"/>
</dbReference>
<name>A0A232ED04_9HYME</name>
<keyword evidence="3 10" id="KW-0444">Lipid biosynthesis</keyword>
<feature type="domain" description="Fatty acyl-CoA reductase C-terminal" evidence="11">
    <location>
        <begin position="357"/>
        <end position="448"/>
    </location>
</feature>
<evidence type="ECO:0000256" key="5">
    <source>
        <dbReference type="ARBA" id="ARBA00022857"/>
    </source>
</evidence>
<evidence type="ECO:0000256" key="1">
    <source>
        <dbReference type="ARBA" id="ARBA00004141"/>
    </source>
</evidence>
<evidence type="ECO:0000256" key="2">
    <source>
        <dbReference type="ARBA" id="ARBA00005928"/>
    </source>
</evidence>
<comment type="similarity">
    <text evidence="2 10">Belongs to the fatty acyl-CoA reductase family.</text>
</comment>
<keyword evidence="4 10" id="KW-0812">Transmembrane</keyword>
<evidence type="ECO:0000256" key="9">
    <source>
        <dbReference type="ARBA" id="ARBA00052530"/>
    </source>
</evidence>
<dbReference type="PANTHER" id="PTHR11011:SF45">
    <property type="entry name" value="FATTY ACYL-COA REDUCTASE CG8306-RELATED"/>
    <property type="match status" value="1"/>
</dbReference>
<keyword evidence="10" id="KW-0560">Oxidoreductase</keyword>
<gene>
    <name evidence="13" type="ORF">TSAR_002515</name>
</gene>
<dbReference type="GO" id="GO:0035336">
    <property type="term" value="P:long-chain fatty-acyl-CoA metabolic process"/>
    <property type="evidence" value="ECO:0007669"/>
    <property type="project" value="TreeGrafter"/>
</dbReference>
<dbReference type="GO" id="GO:0016020">
    <property type="term" value="C:membrane"/>
    <property type="evidence" value="ECO:0007669"/>
    <property type="project" value="UniProtKB-SubCell"/>
</dbReference>
<keyword evidence="7 10" id="KW-0443">Lipid metabolism</keyword>
<evidence type="ECO:0000256" key="8">
    <source>
        <dbReference type="ARBA" id="ARBA00023136"/>
    </source>
</evidence>
<protein>
    <recommendedName>
        <fullName evidence="10">Fatty acyl-CoA reductase</fullName>
        <ecNumber evidence="10">1.2.1.84</ecNumber>
    </recommendedName>
</protein>
<evidence type="ECO:0000313" key="13">
    <source>
        <dbReference type="EMBL" id="OXU16229.1"/>
    </source>
</evidence>
<evidence type="ECO:0000313" key="14">
    <source>
        <dbReference type="Proteomes" id="UP000215335"/>
    </source>
</evidence>
<dbReference type="SUPFAM" id="SSF51735">
    <property type="entry name" value="NAD(P)-binding Rossmann-fold domains"/>
    <property type="match status" value="1"/>
</dbReference>
<keyword evidence="8 10" id="KW-0472">Membrane</keyword>
<dbReference type="CDD" id="cd05236">
    <property type="entry name" value="FAR-N_SDR_e"/>
    <property type="match status" value="1"/>
</dbReference>
<dbReference type="CDD" id="cd09071">
    <property type="entry name" value="FAR_C"/>
    <property type="match status" value="1"/>
</dbReference>
<comment type="catalytic activity">
    <reaction evidence="9 10">
        <text>a long-chain fatty acyl-CoA + 2 NADPH + 2 H(+) = a long-chain primary fatty alcohol + 2 NADP(+) + CoA</text>
        <dbReference type="Rhea" id="RHEA:52716"/>
        <dbReference type="ChEBI" id="CHEBI:15378"/>
        <dbReference type="ChEBI" id="CHEBI:57287"/>
        <dbReference type="ChEBI" id="CHEBI:57783"/>
        <dbReference type="ChEBI" id="CHEBI:58349"/>
        <dbReference type="ChEBI" id="CHEBI:77396"/>
        <dbReference type="ChEBI" id="CHEBI:83139"/>
        <dbReference type="EC" id="1.2.1.84"/>
    </reaction>
</comment>
<feature type="transmembrane region" description="Helical" evidence="10">
    <location>
        <begin position="462"/>
        <end position="482"/>
    </location>
</feature>
<keyword evidence="5 10" id="KW-0521">NADP</keyword>
<keyword evidence="14" id="KW-1185">Reference proteome</keyword>
<sequence>MASQVAEFFRDKSVFVTGGTGFLGISLVEKLLRCCPDVKSIYLLIRPKKGKSAQDRLQDVTKNSVFERIKQEGKTDLFKKIIAVGGDVGEEHLGLSSVDRLTLVEHVQIVFHSAATLDFEADLKSTVNINLLGTRRVVEFCQEIRNLKALVHVSSAYVNSTLSEAHERVYPAPMDVKELLKKVEELSDEELNAATPSIIKDHPNPYTFTKQLAEHEIANSKLAAAIVRPSMIVGAWKEPIPGWTISKNGPQGFLMGASKGVVRRLPVAKNLIYDYIPVDVVVNSLLVTAYSIERDRPKTVKVYHLTSSTCMPFKWESVTDKINGYLHSYPLASAVWYPHLKLLPSLLWFKISAFFVHMIPAYILDTVTKVAGGRPILVRLHTNVNKSLGRLEKFIFTEWKFYNKQTQELHDSLSEVDKEKFTLDIRQIDWETYFVDLTKGVRVYLNNEPLKNLNKAKRKDKILLVLHLLLQAFVLTFIWWIFKTILEMTWTQTGMIVPVAYYILSLLLIKIMID</sequence>
<feature type="transmembrane region" description="Helical" evidence="10">
    <location>
        <begin position="346"/>
        <end position="364"/>
    </location>
</feature>
<dbReference type="OrthoDB" id="429813at2759"/>
<dbReference type="GO" id="GO:0005777">
    <property type="term" value="C:peroxisome"/>
    <property type="evidence" value="ECO:0007669"/>
    <property type="project" value="TreeGrafter"/>
</dbReference>
<dbReference type="EC" id="1.2.1.84" evidence="10"/>
<dbReference type="Gene3D" id="3.40.50.720">
    <property type="entry name" value="NAD(P)-binding Rossmann-like Domain"/>
    <property type="match status" value="1"/>
</dbReference>